<feature type="region of interest" description="Disordered" evidence="13">
    <location>
        <begin position="114"/>
        <end position="144"/>
    </location>
</feature>
<comment type="caution">
    <text evidence="15">The sequence shown here is derived from an EMBL/GenBank/DDBJ whole genome shotgun (WGS) entry which is preliminary data.</text>
</comment>
<feature type="compositionally biased region" description="Polar residues" evidence="13">
    <location>
        <begin position="121"/>
        <end position="144"/>
    </location>
</feature>
<dbReference type="GO" id="GO:0005667">
    <property type="term" value="C:transcription regulator complex"/>
    <property type="evidence" value="ECO:0007669"/>
    <property type="project" value="TreeGrafter"/>
</dbReference>
<evidence type="ECO:0000256" key="9">
    <source>
        <dbReference type="ARBA" id="ARBA00023163"/>
    </source>
</evidence>
<evidence type="ECO:0000256" key="7">
    <source>
        <dbReference type="ARBA" id="ARBA00022853"/>
    </source>
</evidence>
<evidence type="ECO:0000259" key="14">
    <source>
        <dbReference type="PROSITE" id="PS50134"/>
    </source>
</evidence>
<keyword evidence="7" id="KW-0156">Chromatin regulator</keyword>
<dbReference type="GO" id="GO:0008270">
    <property type="term" value="F:zinc ion binding"/>
    <property type="evidence" value="ECO:0007669"/>
    <property type="project" value="UniProtKB-KW"/>
</dbReference>
<organism evidence="15 16">
    <name type="scientific">Desmophyllum pertusum</name>
    <dbReference type="NCBI Taxonomy" id="174260"/>
    <lineage>
        <taxon>Eukaryota</taxon>
        <taxon>Metazoa</taxon>
        <taxon>Cnidaria</taxon>
        <taxon>Anthozoa</taxon>
        <taxon>Hexacorallia</taxon>
        <taxon>Scleractinia</taxon>
        <taxon>Caryophylliina</taxon>
        <taxon>Caryophylliidae</taxon>
        <taxon>Desmophyllum</taxon>
    </lineage>
</organism>
<dbReference type="GO" id="GO:0005634">
    <property type="term" value="C:nucleus"/>
    <property type="evidence" value="ECO:0007669"/>
    <property type="project" value="UniProtKB-SubCell"/>
</dbReference>
<proteinExistence type="predicted"/>
<keyword evidence="6 12" id="KW-0862">Zinc</keyword>
<dbReference type="InterPro" id="IPR000197">
    <property type="entry name" value="Znf_TAZ"/>
</dbReference>
<evidence type="ECO:0000256" key="5">
    <source>
        <dbReference type="ARBA" id="ARBA00022771"/>
    </source>
</evidence>
<sequence length="318" mass="34946">MAEQGGIFNNQFLQHALECSNPKCILPLCVNTKLKLQHSRGCKKINCSICQEMWSLASKHSESCQNYNCRIPFCMEAKLDMHKRAKVDLSDCLDALLKDKASAEVSQMERVAVKITRPQRGPQSLHKSQDSESTPHLTASTPTSPSVLEFAMDMSTYSTVDLNAMVNHLAPFCKTFAPFENSPQFCLEQCRGQPGINVAPDGAISPWCGSMEPFRAFHNNALTREMATPRSFVMESGKARENTATNQHITIGHSTSAQEQNIASRQINPNTLESKDQLNTACLPSCAEEASHNATFGVDISFDGSVAETAKLTTLKLS</sequence>
<dbReference type="GO" id="GO:0045944">
    <property type="term" value="P:positive regulation of transcription by RNA polymerase II"/>
    <property type="evidence" value="ECO:0007669"/>
    <property type="project" value="TreeGrafter"/>
</dbReference>
<dbReference type="InterPro" id="IPR035898">
    <property type="entry name" value="TAZ_dom_sf"/>
</dbReference>
<keyword evidence="10" id="KW-0539">Nucleus</keyword>
<evidence type="ECO:0000256" key="4">
    <source>
        <dbReference type="ARBA" id="ARBA00022723"/>
    </source>
</evidence>
<dbReference type="InterPro" id="IPR013178">
    <property type="entry name" value="Histone_AcTrfase_Rtt109/CBP"/>
</dbReference>
<dbReference type="PROSITE" id="PS50134">
    <property type="entry name" value="ZF_TAZ"/>
    <property type="match status" value="1"/>
</dbReference>
<accession>A0A9W9Z216</accession>
<evidence type="ECO:0000313" key="15">
    <source>
        <dbReference type="EMBL" id="KAJ7371799.1"/>
    </source>
</evidence>
<dbReference type="Gene3D" id="1.20.1020.10">
    <property type="entry name" value="TAZ domain"/>
    <property type="match status" value="1"/>
</dbReference>
<keyword evidence="4 12" id="KW-0479">Metal-binding</keyword>
<dbReference type="Proteomes" id="UP001163046">
    <property type="component" value="Unassembled WGS sequence"/>
</dbReference>
<keyword evidence="3" id="KW-0808">Transferase</keyword>
<keyword evidence="8" id="KW-0805">Transcription regulation</keyword>
<evidence type="ECO:0000256" key="6">
    <source>
        <dbReference type="ARBA" id="ARBA00022833"/>
    </source>
</evidence>
<dbReference type="Pfam" id="PF02135">
    <property type="entry name" value="zf-TAZ"/>
    <property type="match status" value="1"/>
</dbReference>
<evidence type="ECO:0000256" key="10">
    <source>
        <dbReference type="ARBA" id="ARBA00023242"/>
    </source>
</evidence>
<feature type="domain" description="TAZ-type" evidence="14">
    <location>
        <begin position="1"/>
        <end position="77"/>
    </location>
</feature>
<name>A0A9W9Z216_9CNID</name>
<evidence type="ECO:0000256" key="12">
    <source>
        <dbReference type="PROSITE-ProRule" id="PRU00203"/>
    </source>
</evidence>
<dbReference type="GO" id="GO:0031490">
    <property type="term" value="F:chromatin DNA binding"/>
    <property type="evidence" value="ECO:0007669"/>
    <property type="project" value="TreeGrafter"/>
</dbReference>
<evidence type="ECO:0000256" key="2">
    <source>
        <dbReference type="ARBA" id="ARBA00013184"/>
    </source>
</evidence>
<evidence type="ECO:0000313" key="16">
    <source>
        <dbReference type="Proteomes" id="UP001163046"/>
    </source>
</evidence>
<dbReference type="GO" id="GO:0004402">
    <property type="term" value="F:histone acetyltransferase activity"/>
    <property type="evidence" value="ECO:0007669"/>
    <property type="project" value="InterPro"/>
</dbReference>
<dbReference type="GO" id="GO:0000123">
    <property type="term" value="C:histone acetyltransferase complex"/>
    <property type="evidence" value="ECO:0007669"/>
    <property type="project" value="TreeGrafter"/>
</dbReference>
<dbReference type="SUPFAM" id="SSF57933">
    <property type="entry name" value="TAZ domain"/>
    <property type="match status" value="1"/>
</dbReference>
<dbReference type="EC" id="2.3.1.48" evidence="2"/>
<dbReference type="PANTHER" id="PTHR13808">
    <property type="entry name" value="CBP/P300-RELATED"/>
    <property type="match status" value="1"/>
</dbReference>
<dbReference type="SMART" id="SM00551">
    <property type="entry name" value="ZnF_TAZ"/>
    <property type="match status" value="1"/>
</dbReference>
<keyword evidence="5 12" id="KW-0863">Zinc-finger</keyword>
<dbReference type="PANTHER" id="PTHR13808:SF1">
    <property type="entry name" value="HISTONE ACETYLTRANSFERASE"/>
    <property type="match status" value="1"/>
</dbReference>
<evidence type="ECO:0000256" key="13">
    <source>
        <dbReference type="SAM" id="MobiDB-lite"/>
    </source>
</evidence>
<dbReference type="EMBL" id="MU826842">
    <property type="protein sequence ID" value="KAJ7371799.1"/>
    <property type="molecule type" value="Genomic_DNA"/>
</dbReference>
<reference evidence="15" key="1">
    <citation type="submission" date="2023-01" db="EMBL/GenBank/DDBJ databases">
        <title>Genome assembly of the deep-sea coral Lophelia pertusa.</title>
        <authorList>
            <person name="Herrera S."/>
            <person name="Cordes E."/>
        </authorList>
    </citation>
    <scope>NUCLEOTIDE SEQUENCE</scope>
    <source>
        <strain evidence="15">USNM1676648</strain>
        <tissue evidence="15">Polyp</tissue>
    </source>
</reference>
<feature type="zinc finger region" description="TAZ-type" evidence="12">
    <location>
        <begin position="1"/>
        <end position="77"/>
    </location>
</feature>
<dbReference type="AlphaFoldDB" id="A0A9W9Z216"/>
<evidence type="ECO:0000256" key="3">
    <source>
        <dbReference type="ARBA" id="ARBA00022679"/>
    </source>
</evidence>
<dbReference type="GO" id="GO:0003713">
    <property type="term" value="F:transcription coactivator activity"/>
    <property type="evidence" value="ECO:0007669"/>
    <property type="project" value="TreeGrafter"/>
</dbReference>
<evidence type="ECO:0000256" key="1">
    <source>
        <dbReference type="ARBA" id="ARBA00004123"/>
    </source>
</evidence>
<protein>
    <recommendedName>
        <fullName evidence="2">histone acetyltransferase</fullName>
        <ecNumber evidence="2">2.3.1.48</ecNumber>
    </recommendedName>
</protein>
<keyword evidence="16" id="KW-1185">Reference proteome</keyword>
<comment type="catalytic activity">
    <reaction evidence="11">
        <text>L-lysyl-[protein] + acetyl-CoA = N(6)-acetyl-L-lysyl-[protein] + CoA + H(+)</text>
        <dbReference type="Rhea" id="RHEA:45948"/>
        <dbReference type="Rhea" id="RHEA-COMP:9752"/>
        <dbReference type="Rhea" id="RHEA-COMP:10731"/>
        <dbReference type="ChEBI" id="CHEBI:15378"/>
        <dbReference type="ChEBI" id="CHEBI:29969"/>
        <dbReference type="ChEBI" id="CHEBI:57287"/>
        <dbReference type="ChEBI" id="CHEBI:57288"/>
        <dbReference type="ChEBI" id="CHEBI:61930"/>
        <dbReference type="EC" id="2.3.1.48"/>
    </reaction>
</comment>
<keyword evidence="9" id="KW-0804">Transcription</keyword>
<evidence type="ECO:0000256" key="11">
    <source>
        <dbReference type="ARBA" id="ARBA00048017"/>
    </source>
</evidence>
<gene>
    <name evidence="15" type="ORF">OS493_023140</name>
</gene>
<dbReference type="OrthoDB" id="5989019at2759"/>
<comment type="subcellular location">
    <subcellularLocation>
        <location evidence="1">Nucleus</location>
    </subcellularLocation>
</comment>
<evidence type="ECO:0000256" key="8">
    <source>
        <dbReference type="ARBA" id="ARBA00023015"/>
    </source>
</evidence>